<feature type="region of interest" description="Disordered" evidence="1">
    <location>
        <begin position="1"/>
        <end position="84"/>
    </location>
</feature>
<feature type="compositionally biased region" description="Gly residues" evidence="1">
    <location>
        <begin position="178"/>
        <end position="191"/>
    </location>
</feature>
<dbReference type="Proteomes" id="UP000051952">
    <property type="component" value="Unassembled WGS sequence"/>
</dbReference>
<gene>
    <name evidence="2" type="ORF">BSAL_27475</name>
</gene>
<keyword evidence="3" id="KW-1185">Reference proteome</keyword>
<feature type="compositionally biased region" description="Polar residues" evidence="1">
    <location>
        <begin position="46"/>
        <end position="68"/>
    </location>
</feature>
<accession>A0A0S4JK33</accession>
<dbReference type="VEuPathDB" id="TriTrypDB:BSAL_27475"/>
<feature type="non-terminal residue" evidence="2">
    <location>
        <position position="251"/>
    </location>
</feature>
<protein>
    <submittedName>
        <fullName evidence="2">Uncharacterized protein</fullName>
    </submittedName>
</protein>
<feature type="compositionally biased region" description="Polar residues" evidence="1">
    <location>
        <begin position="140"/>
        <end position="149"/>
    </location>
</feature>
<proteinExistence type="predicted"/>
<evidence type="ECO:0000313" key="3">
    <source>
        <dbReference type="Proteomes" id="UP000051952"/>
    </source>
</evidence>
<evidence type="ECO:0000256" key="1">
    <source>
        <dbReference type="SAM" id="MobiDB-lite"/>
    </source>
</evidence>
<evidence type="ECO:0000313" key="2">
    <source>
        <dbReference type="EMBL" id="CUG90551.1"/>
    </source>
</evidence>
<dbReference type="EMBL" id="CYKH01001845">
    <property type="protein sequence ID" value="CUG90551.1"/>
    <property type="molecule type" value="Genomic_DNA"/>
</dbReference>
<feature type="region of interest" description="Disordered" evidence="1">
    <location>
        <begin position="171"/>
        <end position="191"/>
    </location>
</feature>
<feature type="region of interest" description="Disordered" evidence="1">
    <location>
        <begin position="131"/>
        <end position="151"/>
    </location>
</feature>
<name>A0A0S4JK33_BODSA</name>
<organism evidence="2 3">
    <name type="scientific">Bodo saltans</name>
    <name type="common">Flagellated protozoan</name>
    <dbReference type="NCBI Taxonomy" id="75058"/>
    <lineage>
        <taxon>Eukaryota</taxon>
        <taxon>Discoba</taxon>
        <taxon>Euglenozoa</taxon>
        <taxon>Kinetoplastea</taxon>
        <taxon>Metakinetoplastina</taxon>
        <taxon>Eubodonida</taxon>
        <taxon>Bodonidae</taxon>
        <taxon>Bodo</taxon>
    </lineage>
</organism>
<dbReference type="AlphaFoldDB" id="A0A0S4JK33"/>
<reference evidence="3" key="1">
    <citation type="submission" date="2015-09" db="EMBL/GenBank/DDBJ databases">
        <authorList>
            <consortium name="Pathogen Informatics"/>
        </authorList>
    </citation>
    <scope>NUCLEOTIDE SEQUENCE [LARGE SCALE GENOMIC DNA]</scope>
    <source>
        <strain evidence="3">Lake Konstanz</strain>
    </source>
</reference>
<sequence>MKSLRQLLVVGDEQSRRTESPINKSFRRLRRQSGSQAASSEDLLQRQASKPQSINFDMSVGKSSSSLNNKRRQGGGHHLQEPPGVSDLVEEFTSNPLGSVKDAHAALLDNCTASGGTDDDRKFLSPLDEIPPLQHEHEPSSTVPTTALGSSRRDQMWMSIKMDRSSHVAPSALADTSHGGGGGDGVGTGGDGWVEEDAHQANPLLPPSLARHKSVVSVAPSVMSRNASRLFRMAEGLDAAIEGVEDALQSF</sequence>